<accession>Q0RI80</accession>
<dbReference type="RefSeq" id="WP_011605277.1">
    <property type="nucleotide sequence ID" value="NC_008278.1"/>
</dbReference>
<evidence type="ECO:0000313" key="3">
    <source>
        <dbReference type="Proteomes" id="UP000000657"/>
    </source>
</evidence>
<dbReference type="KEGG" id="fal:FRAAL4149"/>
<keyword evidence="1" id="KW-1133">Transmembrane helix</keyword>
<gene>
    <name evidence="2" type="ordered locus">FRAAL4149</name>
</gene>
<evidence type="ECO:0000313" key="2">
    <source>
        <dbReference type="EMBL" id="CAJ62791.1"/>
    </source>
</evidence>
<keyword evidence="3" id="KW-1185">Reference proteome</keyword>
<name>Q0RI80_FRAAA</name>
<reference evidence="2 3" key="1">
    <citation type="journal article" date="2007" name="Genome Res.">
        <title>Genome characteristics of facultatively symbiotic Frankia sp. strains reflect host range and host plant biogeography.</title>
        <authorList>
            <person name="Normand P."/>
            <person name="Lapierre P."/>
            <person name="Tisa L.S."/>
            <person name="Gogarten J.P."/>
            <person name="Alloisio N."/>
            <person name="Bagnarol E."/>
            <person name="Bassi C.A."/>
            <person name="Berry A.M."/>
            <person name="Bickhart D.M."/>
            <person name="Choisne N."/>
            <person name="Couloux A."/>
            <person name="Cournoyer B."/>
            <person name="Cruveiller S."/>
            <person name="Daubin V."/>
            <person name="Demange N."/>
            <person name="Francino M.P."/>
            <person name="Goltsman E."/>
            <person name="Huang Y."/>
            <person name="Kopp O.R."/>
            <person name="Labarre L."/>
            <person name="Lapidus A."/>
            <person name="Lavire C."/>
            <person name="Marechal J."/>
            <person name="Martinez M."/>
            <person name="Mastronunzio J.E."/>
            <person name="Mullin B.C."/>
            <person name="Niemann J."/>
            <person name="Pujic P."/>
            <person name="Rawnsley T."/>
            <person name="Rouy Z."/>
            <person name="Schenowitz C."/>
            <person name="Sellstedt A."/>
            <person name="Tavares F."/>
            <person name="Tomkins J.P."/>
            <person name="Vallenet D."/>
            <person name="Valverde C."/>
            <person name="Wall L.G."/>
            <person name="Wang Y."/>
            <person name="Medigue C."/>
            <person name="Benson D.R."/>
        </authorList>
    </citation>
    <scope>NUCLEOTIDE SEQUENCE [LARGE SCALE GENOMIC DNA]</scope>
    <source>
        <strain evidence="3">DSM 45986 / CECT 9034 / ACN14a</strain>
    </source>
</reference>
<dbReference type="STRING" id="326424.FRAAL4149"/>
<keyword evidence="1" id="KW-0812">Transmembrane</keyword>
<sequence>MPVNPRAPEPDRLFEHSRRQYVIDIGAGSGAAAVYIGITYLLLRRLDPKKGRKRRRAPQTAGPAK</sequence>
<feature type="transmembrane region" description="Helical" evidence="1">
    <location>
        <begin position="20"/>
        <end position="43"/>
    </location>
</feature>
<proteinExistence type="predicted"/>
<keyword evidence="1" id="KW-0472">Membrane</keyword>
<dbReference type="AlphaFoldDB" id="Q0RI80"/>
<dbReference type="EMBL" id="CT573213">
    <property type="protein sequence ID" value="CAJ62791.1"/>
    <property type="molecule type" value="Genomic_DNA"/>
</dbReference>
<organism evidence="2 3">
    <name type="scientific">Frankia alni (strain DSM 45986 / CECT 9034 / ACN14a)</name>
    <dbReference type="NCBI Taxonomy" id="326424"/>
    <lineage>
        <taxon>Bacteria</taxon>
        <taxon>Bacillati</taxon>
        <taxon>Actinomycetota</taxon>
        <taxon>Actinomycetes</taxon>
        <taxon>Frankiales</taxon>
        <taxon>Frankiaceae</taxon>
        <taxon>Frankia</taxon>
    </lineage>
</organism>
<protein>
    <submittedName>
        <fullName evidence="2">Hypothetical membrane peptide</fullName>
    </submittedName>
</protein>
<dbReference type="Proteomes" id="UP000000657">
    <property type="component" value="Chromosome"/>
</dbReference>
<evidence type="ECO:0000256" key="1">
    <source>
        <dbReference type="SAM" id="Phobius"/>
    </source>
</evidence>
<dbReference type="HOGENOM" id="CLU_2843461_0_0_11"/>